<feature type="compositionally biased region" description="Basic and acidic residues" evidence="1">
    <location>
        <begin position="71"/>
        <end position="80"/>
    </location>
</feature>
<feature type="region of interest" description="Disordered" evidence="1">
    <location>
        <begin position="36"/>
        <end position="91"/>
    </location>
</feature>
<gene>
    <name evidence="2" type="ORF">PAPOLLO_LOCUS12733</name>
</gene>
<sequence>MLSSLDLERLITEKKLEIEKEKTVLGLMPSLSYKNVEENKENNNTRTENKENNNTRTEKTVNFSNGVLPERSMKPNEKFQENPQRTFTEFDEEIPPDLERYIRVSDLLA</sequence>
<evidence type="ECO:0000256" key="1">
    <source>
        <dbReference type="SAM" id="MobiDB-lite"/>
    </source>
</evidence>
<keyword evidence="3" id="KW-1185">Reference proteome</keyword>
<protein>
    <submittedName>
        <fullName evidence="2">(apollo) hypothetical protein</fullName>
    </submittedName>
</protein>
<dbReference type="OrthoDB" id="7472749at2759"/>
<dbReference type="Proteomes" id="UP000691718">
    <property type="component" value="Unassembled WGS sequence"/>
</dbReference>
<feature type="compositionally biased region" description="Basic and acidic residues" evidence="1">
    <location>
        <begin position="36"/>
        <end position="59"/>
    </location>
</feature>
<name>A0A8S3X0U2_PARAO</name>
<proteinExistence type="predicted"/>
<dbReference type="AlphaFoldDB" id="A0A8S3X0U2"/>
<dbReference type="EMBL" id="CAJQZP010000898">
    <property type="protein sequence ID" value="CAG4995023.1"/>
    <property type="molecule type" value="Genomic_DNA"/>
</dbReference>
<comment type="caution">
    <text evidence="2">The sequence shown here is derived from an EMBL/GenBank/DDBJ whole genome shotgun (WGS) entry which is preliminary data.</text>
</comment>
<evidence type="ECO:0000313" key="3">
    <source>
        <dbReference type="Proteomes" id="UP000691718"/>
    </source>
</evidence>
<accession>A0A8S3X0U2</accession>
<organism evidence="2 3">
    <name type="scientific">Parnassius apollo</name>
    <name type="common">Apollo butterfly</name>
    <name type="synonym">Papilio apollo</name>
    <dbReference type="NCBI Taxonomy" id="110799"/>
    <lineage>
        <taxon>Eukaryota</taxon>
        <taxon>Metazoa</taxon>
        <taxon>Ecdysozoa</taxon>
        <taxon>Arthropoda</taxon>
        <taxon>Hexapoda</taxon>
        <taxon>Insecta</taxon>
        <taxon>Pterygota</taxon>
        <taxon>Neoptera</taxon>
        <taxon>Endopterygota</taxon>
        <taxon>Lepidoptera</taxon>
        <taxon>Glossata</taxon>
        <taxon>Ditrysia</taxon>
        <taxon>Papilionoidea</taxon>
        <taxon>Papilionidae</taxon>
        <taxon>Parnassiinae</taxon>
        <taxon>Parnassini</taxon>
        <taxon>Parnassius</taxon>
        <taxon>Parnassius</taxon>
    </lineage>
</organism>
<evidence type="ECO:0000313" key="2">
    <source>
        <dbReference type="EMBL" id="CAG4995023.1"/>
    </source>
</evidence>
<reference evidence="2" key="1">
    <citation type="submission" date="2021-04" db="EMBL/GenBank/DDBJ databases">
        <authorList>
            <person name="Tunstrom K."/>
        </authorList>
    </citation>
    <scope>NUCLEOTIDE SEQUENCE</scope>
</reference>